<keyword evidence="1" id="KW-0808">Transferase</keyword>
<evidence type="ECO:0000256" key="4">
    <source>
        <dbReference type="SAM" id="Phobius"/>
    </source>
</evidence>
<feature type="signal peptide" evidence="5">
    <location>
        <begin position="1"/>
        <end position="26"/>
    </location>
</feature>
<keyword evidence="8" id="KW-1185">Reference proteome</keyword>
<evidence type="ECO:0000256" key="3">
    <source>
        <dbReference type="ARBA" id="ARBA00023012"/>
    </source>
</evidence>
<dbReference type="EMBL" id="FRCX01000002">
    <property type="protein sequence ID" value="SHM75569.1"/>
    <property type="molecule type" value="Genomic_DNA"/>
</dbReference>
<dbReference type="Proteomes" id="UP000184339">
    <property type="component" value="Unassembled WGS sequence"/>
</dbReference>
<dbReference type="Pfam" id="PF02518">
    <property type="entry name" value="HATPase_c"/>
    <property type="match status" value="1"/>
</dbReference>
<protein>
    <submittedName>
        <fullName evidence="7">Histidine kinase-, DNA gyrase B-, and HSP90-like ATPase</fullName>
    </submittedName>
</protein>
<dbReference type="InterPro" id="IPR003594">
    <property type="entry name" value="HATPase_dom"/>
</dbReference>
<dbReference type="Gene3D" id="2.130.10.10">
    <property type="entry name" value="YVTN repeat-like/Quinoprotein amine dehydrogenase"/>
    <property type="match status" value="3"/>
</dbReference>
<keyword evidence="2 7" id="KW-0418">Kinase</keyword>
<evidence type="ECO:0000313" key="7">
    <source>
        <dbReference type="EMBL" id="SHM75569.1"/>
    </source>
</evidence>
<dbReference type="InterPro" id="IPR013783">
    <property type="entry name" value="Ig-like_fold"/>
</dbReference>
<dbReference type="Gene3D" id="3.30.565.10">
    <property type="entry name" value="Histidine kinase-like ATPase, C-terminal domain"/>
    <property type="match status" value="1"/>
</dbReference>
<gene>
    <name evidence="7" type="ORF">SAMN05192549_102419</name>
</gene>
<sequence length="1005" mass="110400">MTSRLSAVPRLLAGFFLLTLACAAQALNPATALPDYHHTAWTSKDGAPAEIASMAQTSDGRLWMASPFGLYYFDGVRFTQYKLPHGANFPVFMVRAHPNGDLWFSYAGAGGLSVLHPDGKLEEVVPIDKIPPSSQMAFDDNGDVWTGSARGLFRIRQGQVRRYGAEQGLPNAIADIRVDRYNRFWAAGFNAVYLYDRTTDRFQQVRALPVRSGLIESPDGRIWTTNSEKIEALPAPADPSARMAPQAKPGSLPGFGTDWVAHFDRDGNLWQLKCPNDLCVTPAHVVAKTDAIAAAPKAADGLKMAPGATALAGNAILEDREHNIWVATMEGLDRYRDNRMQRFRLSSSRAVYMTTVDENGQFWAADPYNNAVWKLKVGAEPERDPTPASVTAKSRDGGLLLPWKRDIEHRYHGKIDKIAMPEVPDKDGRPQDLMVLGLTDDGKRLWLMTVQAGLFLKDGDGPWLPRSKYKLPPKIVMGTPGAKPGHTWLACADGTVVLFDENDRQTIYPAPMAGLATGIFTDGGIVVGGDKGLAVLVGDRFRQLTAADPEVLQNISGLVVTPDGDRWLNGGKGLVHIRGEDWKAALLHPEQPMRYRLFGADDGYVGKAMLENRHPSAKLDKDGQLWLNSTGGLLRFDTRNISRNDVAPVVSVQGLHTAAASYAVQPDLKLPAGAHSFNINYSAASLRQPEGVHFQYRMEGADRDWQDAGPRRTAYYTNVPPGAYRFQVRAANEDDVWSAQPASVDFEIEPTVVQTWWFRAVCVLAIGIALYLLYLYRLRVVTARLEERMEVRLAERERIARALHDTFLQSVQGLVLRLDAAVDGLPGDSATRKSLAPILDSARASITEGRAQVHELRASQLDELESGLRDIAALLSASYPGSAFELAVSGKRTMLRAGVVEDICEIAREAVRNAFQHAEAERIVVQLDYGAQHFTFSVRDDGKGMPPTPASGHWGLVGMRERAARIGAALKIDSTQDAGSSVTMTLSAPRAYAGHRKSWWRRLFG</sequence>
<reference evidence="8" key="1">
    <citation type="submission" date="2016-11" db="EMBL/GenBank/DDBJ databases">
        <authorList>
            <person name="Varghese N."/>
            <person name="Submissions S."/>
        </authorList>
    </citation>
    <scope>NUCLEOTIDE SEQUENCE [LARGE SCALE GENOMIC DNA]</scope>
    <source>
        <strain evidence="8">Sac-22</strain>
    </source>
</reference>
<dbReference type="SUPFAM" id="SSF55874">
    <property type="entry name" value="ATPase domain of HSP90 chaperone/DNA topoisomerase II/histidine kinase"/>
    <property type="match status" value="1"/>
</dbReference>
<dbReference type="AlphaFoldDB" id="A0A1M7LDS9"/>
<keyword evidence="4" id="KW-1133">Transmembrane helix</keyword>
<evidence type="ECO:0000259" key="6">
    <source>
        <dbReference type="SMART" id="SM00387"/>
    </source>
</evidence>
<dbReference type="STRING" id="551987.SAMN05192549_102419"/>
<name>A0A1M7LDS9_9BURK</name>
<dbReference type="GO" id="GO:0046983">
    <property type="term" value="F:protein dimerization activity"/>
    <property type="evidence" value="ECO:0007669"/>
    <property type="project" value="InterPro"/>
</dbReference>
<keyword evidence="5" id="KW-0732">Signal</keyword>
<evidence type="ECO:0000256" key="2">
    <source>
        <dbReference type="ARBA" id="ARBA00022777"/>
    </source>
</evidence>
<dbReference type="Pfam" id="PF07495">
    <property type="entry name" value="Y_Y_Y"/>
    <property type="match status" value="1"/>
</dbReference>
<feature type="chain" id="PRO_5012003061" evidence="5">
    <location>
        <begin position="27"/>
        <end position="1005"/>
    </location>
</feature>
<dbReference type="InterPro" id="IPR015943">
    <property type="entry name" value="WD40/YVTN_repeat-like_dom_sf"/>
</dbReference>
<accession>A0A1M7LDS9</accession>
<evidence type="ECO:0000313" key="8">
    <source>
        <dbReference type="Proteomes" id="UP000184339"/>
    </source>
</evidence>
<dbReference type="CDD" id="cd16917">
    <property type="entry name" value="HATPase_UhpB-NarQ-NarX-like"/>
    <property type="match status" value="1"/>
</dbReference>
<dbReference type="GO" id="GO:0000155">
    <property type="term" value="F:phosphorelay sensor kinase activity"/>
    <property type="evidence" value="ECO:0007669"/>
    <property type="project" value="InterPro"/>
</dbReference>
<dbReference type="RefSeq" id="WP_072782322.1">
    <property type="nucleotide sequence ID" value="NZ_FRCX01000002.1"/>
</dbReference>
<dbReference type="PROSITE" id="PS51257">
    <property type="entry name" value="PROKAR_LIPOPROTEIN"/>
    <property type="match status" value="1"/>
</dbReference>
<dbReference type="SMART" id="SM00387">
    <property type="entry name" value="HATPase_c"/>
    <property type="match status" value="1"/>
</dbReference>
<organism evidence="7 8">
    <name type="scientific">Duganella sacchari</name>
    <dbReference type="NCBI Taxonomy" id="551987"/>
    <lineage>
        <taxon>Bacteria</taxon>
        <taxon>Pseudomonadati</taxon>
        <taxon>Pseudomonadota</taxon>
        <taxon>Betaproteobacteria</taxon>
        <taxon>Burkholderiales</taxon>
        <taxon>Oxalobacteraceae</taxon>
        <taxon>Telluria group</taxon>
        <taxon>Duganella</taxon>
    </lineage>
</organism>
<feature type="domain" description="Histidine kinase/HSP90-like ATPase" evidence="6">
    <location>
        <begin position="898"/>
        <end position="990"/>
    </location>
</feature>
<dbReference type="InterPro" id="IPR011123">
    <property type="entry name" value="Y_Y_Y"/>
</dbReference>
<dbReference type="PANTHER" id="PTHR24421:SF62">
    <property type="entry name" value="SENSORY TRANSDUCTION HISTIDINE KINASE"/>
    <property type="match status" value="1"/>
</dbReference>
<keyword evidence="3" id="KW-0902">Two-component regulatory system</keyword>
<keyword evidence="4" id="KW-0472">Membrane</keyword>
<dbReference type="InterPro" id="IPR050482">
    <property type="entry name" value="Sensor_HK_TwoCompSys"/>
</dbReference>
<dbReference type="Pfam" id="PF07730">
    <property type="entry name" value="HisKA_3"/>
    <property type="match status" value="1"/>
</dbReference>
<dbReference type="InterPro" id="IPR036890">
    <property type="entry name" value="HATPase_C_sf"/>
</dbReference>
<proteinExistence type="predicted"/>
<evidence type="ECO:0000256" key="5">
    <source>
        <dbReference type="SAM" id="SignalP"/>
    </source>
</evidence>
<evidence type="ECO:0000256" key="1">
    <source>
        <dbReference type="ARBA" id="ARBA00022679"/>
    </source>
</evidence>
<dbReference type="GO" id="GO:0016020">
    <property type="term" value="C:membrane"/>
    <property type="evidence" value="ECO:0007669"/>
    <property type="project" value="InterPro"/>
</dbReference>
<keyword evidence="4" id="KW-0812">Transmembrane</keyword>
<dbReference type="SUPFAM" id="SSF63829">
    <property type="entry name" value="Calcium-dependent phosphotriesterase"/>
    <property type="match status" value="1"/>
</dbReference>
<feature type="transmembrane region" description="Helical" evidence="4">
    <location>
        <begin position="756"/>
        <end position="776"/>
    </location>
</feature>
<dbReference type="Gene3D" id="2.60.40.10">
    <property type="entry name" value="Immunoglobulins"/>
    <property type="match status" value="1"/>
</dbReference>
<dbReference type="InterPro" id="IPR011712">
    <property type="entry name" value="Sig_transdc_His_kin_sub3_dim/P"/>
</dbReference>
<dbReference type="PANTHER" id="PTHR24421">
    <property type="entry name" value="NITRATE/NITRITE SENSOR PROTEIN NARX-RELATED"/>
    <property type="match status" value="1"/>
</dbReference>
<dbReference type="Gene3D" id="1.20.5.1930">
    <property type="match status" value="1"/>
</dbReference>
<dbReference type="OrthoDB" id="5384984at2"/>